<dbReference type="PANTHER" id="PTHR47957:SF3">
    <property type="entry name" value="ATP-DEPENDENT HELICASE HRQ1"/>
    <property type="match status" value="1"/>
</dbReference>
<sequence>MYEELQHYSDALRTYITSTYHISNPALVDLRDELLFRSGAIAQTPYLESTARYAASRRYEELSLPSDVAGLLRWLGERGVIFDPPYDHQAHALELALTPPFRDLVVTTGTGSGKTETFLLPILGRMAEEAMCGSSFSTRAVRALLLYPMNALVNDQLGRLRVLFGDNNVARWFTDKGGRPMKFARYTGRTLYPGSRKEDTKKHWTRLKEPLEFFTKLEDRAASDADVKRLIGELRRRGKWPAKPPTSPDCEDGMSAWLGKGAWKRGDEWVRTVERPEDPELFLRHEAQEGVPDLLVTNYSMLEYMLLRPIERDIFRVTAEYYADHPEERLILILDEAHLYRGAQGTEVAMLIRRLRNRLALRPEQLQVICTSASFSDPSAAKKFAADLAGKPPEGFEVLRGTKRASHPSGPGDRRVAETLAGVDLRRVYEGDLAARLDAVMPVLQLADVQVSSESLLDEASASPDGDPLGRALHRALKQFPVTGRLVNLTSGAVADEDLERDSAGVGPAQEIGELASRLFPEVEADLARVATNALVELTSMAKPDSKQAPLLAARAHAFFRGLPGLWACSDPQCSHVSDSQRERWDTLPPTGALYAQPRRTCECGARVFEVYTCRSCGCAYFKAYSFDPGAPDYLWAEDIGEVDGVDGVVQPVFLSLEEPPAGSGARFEYLDPVSGRVGSGNDAAREIWLPPLGQKDTSPGEFQNCLRCGADGSDHIMDHVTKGDEPFQEIVSSQVLEQPPRQEVDTPLKGRKALIFSDGRQAASRLAGKLQQYSMRDAVRPLLLDGLSQLEQRFGGPVTLDHAYAALLTGCAMNGVTLRPAQAPHFEEDLALFRELLTSAPPTTEQEIRSRSAELNTHRTNKALMLALYPVLKDPHTGLSALGLATIRASLDPTDLRAFQKLPAPPEPAHLSEEERRWALLDLWLNDAVLSHALYLPTTPSEWLDASTGAKIRRTKATFPSFVKDFVGTKWFNANLKGRTGAPSEWGKFLSKVFGTNETANGFILRAAKLRVVTEEIEWRRCDTCTTAQPFNPLAADRCRVRPGHRVCTGTTSALDPATDTVFRSRKGHFRRHVERLAAEPDYAPHPYVAAEHSAALNDSSNSGAVARAEWHELRFQDLDVEGPEGRRDGPIDVLSCTTTMEVGIDIGSLTAVALRNVPPGRANYQQRAGRAGRRGSALSTVITYCGADSHDQEFYSHPAAMVSGPVPDPTLNLDNLEIIRRHCFALVMSMFQMAAIADPDDESVSSNVFESLGMLQDFRTGDAMEFSYAGLKAWLNREAARVRGALEEIVPASVVAAAPGFVDDVPLALLSALREVGAGPLEASEVEDQFSPAVEELVAEGGGEEAQAARGTLMMGWGDDVDFDAVDTGAPEAAHTSADVDRTEDAPDGGLDPEKLLDRLFDRGVLPRYAFPTDVVTFHVFDPAASTERKAVLKYSPQLGLNQALSGYAPGREVWVNGERHYSFAIWTPFNRRDCWQAWFGMKVYFECDRCGYARVEQRSDEHYVGQVLDCPACGSGGSLGVGTRWLRPPGFAHPVDLDAELPLDDSPTPTRPTRAKLSAPFTDSGPAERSDIAANGAGYEIWTAKQRLVLTNTGSHDQMKPGFLYCPKCGRAEPNGWAAGRFQRGGHPRPNPDHHPHGASCNGTPTVVVLGNEFETDIALFRFRLAGAVALPPGSVVAKIVLTTAAEALASAAAKIMDIEESDIGAEFRVAMTSGGRTGNEVEVYLYDLTPGGAGFVRSAAADPKRLFEEALTRLESCDCTHSCYECLRSYKNKWDHKYLDRNLGAAFIRHVIHGEAPTLGTDDEGRLLQALEVDLTESGHTVERLEGGLRLLDLSGRIVVLGHPMTPGAAGSATGRALIASGAPHVVVDKLLVDRALPAAVREATGAKTGGSSGFTLPAFLPSEDDGCPVYDPASLAIDEQPEPLARVAVGGAPSGSFIVQLARPTLERMGNSEFAAGAWVVFTPTHQDDFVVGNKDHTPRLLVSKAGAFNATNDRWTFGLPRLRKDKVSVLYLSHVAPRSETPRAQDVSVLGRAFGVFVNGVLHKLGEA</sequence>
<evidence type="ECO:0000313" key="6">
    <source>
        <dbReference type="EMBL" id="RUT28315.1"/>
    </source>
</evidence>
<dbReference type="SMART" id="SM00487">
    <property type="entry name" value="DEXDc"/>
    <property type="match status" value="1"/>
</dbReference>
<dbReference type="InterPro" id="IPR018973">
    <property type="entry name" value="MZB"/>
</dbReference>
<evidence type="ECO:0000256" key="1">
    <source>
        <dbReference type="ARBA" id="ARBA00022741"/>
    </source>
</evidence>
<feature type="region of interest" description="Disordered" evidence="3">
    <location>
        <begin position="1540"/>
        <end position="1571"/>
    </location>
</feature>
<accession>A0A433X2K0</accession>
<reference evidence="6 7" key="1">
    <citation type="journal article" date="2016" name="Int. J. Syst. Evol. Microbiol.">
        <title>Arsenicitalea aurantiaca gen. nov., sp. nov., a new member of the family Hyphomicrobiaceae, isolated from high-arsenic sediment.</title>
        <authorList>
            <person name="Mu Y."/>
            <person name="Zhou L."/>
            <person name="Zeng X.C."/>
            <person name="Liu L."/>
            <person name="Pan Y."/>
            <person name="Chen X."/>
            <person name="Wang J."/>
            <person name="Li S."/>
            <person name="Li W.J."/>
            <person name="Wang Y."/>
        </authorList>
    </citation>
    <scope>NUCLEOTIDE SEQUENCE [LARGE SCALE GENOMIC DNA]</scope>
    <source>
        <strain evidence="6 7">42-50</strain>
    </source>
</reference>
<dbReference type="RefSeq" id="WP_127189841.1">
    <property type="nucleotide sequence ID" value="NZ_RZNJ01000008.1"/>
</dbReference>
<dbReference type="Pfam" id="PF00270">
    <property type="entry name" value="DEAD"/>
    <property type="match status" value="1"/>
</dbReference>
<evidence type="ECO:0000256" key="2">
    <source>
        <dbReference type="ARBA" id="ARBA00022840"/>
    </source>
</evidence>
<evidence type="ECO:0000259" key="4">
    <source>
        <dbReference type="PROSITE" id="PS51192"/>
    </source>
</evidence>
<dbReference type="GO" id="GO:0006289">
    <property type="term" value="P:nucleotide-excision repair"/>
    <property type="evidence" value="ECO:0007669"/>
    <property type="project" value="TreeGrafter"/>
</dbReference>
<dbReference type="Pfam" id="PF00271">
    <property type="entry name" value="Helicase_C"/>
    <property type="match status" value="1"/>
</dbReference>
<feature type="domain" description="Helicase ATP-binding" evidence="4">
    <location>
        <begin position="95"/>
        <end position="393"/>
    </location>
</feature>
<dbReference type="GO" id="GO:0003676">
    <property type="term" value="F:nucleic acid binding"/>
    <property type="evidence" value="ECO:0007669"/>
    <property type="project" value="InterPro"/>
</dbReference>
<proteinExistence type="predicted"/>
<dbReference type="SMART" id="SM00490">
    <property type="entry name" value="HELICc"/>
    <property type="match status" value="1"/>
</dbReference>
<dbReference type="InterPro" id="IPR001650">
    <property type="entry name" value="Helicase_C-like"/>
</dbReference>
<dbReference type="OrthoDB" id="9815222at2"/>
<dbReference type="InterPro" id="IPR027417">
    <property type="entry name" value="P-loop_NTPase"/>
</dbReference>
<name>A0A433X2K0_9HYPH</name>
<dbReference type="PROSITE" id="PS51194">
    <property type="entry name" value="HELICASE_CTER"/>
    <property type="match status" value="1"/>
</dbReference>
<evidence type="ECO:0000259" key="5">
    <source>
        <dbReference type="PROSITE" id="PS51194"/>
    </source>
</evidence>
<keyword evidence="6" id="KW-0378">Hydrolase</keyword>
<feature type="region of interest" description="Disordered" evidence="3">
    <location>
        <begin position="1373"/>
        <end position="1393"/>
    </location>
</feature>
<keyword evidence="6" id="KW-0347">Helicase</keyword>
<organism evidence="6 7">
    <name type="scientific">Arsenicitalea aurantiaca</name>
    <dbReference type="NCBI Taxonomy" id="1783274"/>
    <lineage>
        <taxon>Bacteria</taxon>
        <taxon>Pseudomonadati</taxon>
        <taxon>Pseudomonadota</taxon>
        <taxon>Alphaproteobacteria</taxon>
        <taxon>Hyphomicrobiales</taxon>
        <taxon>Devosiaceae</taxon>
        <taxon>Arsenicitalea</taxon>
    </lineage>
</organism>
<dbReference type="PROSITE" id="PS51192">
    <property type="entry name" value="HELICASE_ATP_BIND_1"/>
    <property type="match status" value="1"/>
</dbReference>
<dbReference type="GO" id="GO:0036297">
    <property type="term" value="P:interstrand cross-link repair"/>
    <property type="evidence" value="ECO:0007669"/>
    <property type="project" value="TreeGrafter"/>
</dbReference>
<keyword evidence="2" id="KW-0067">ATP-binding</keyword>
<dbReference type="GO" id="GO:0043138">
    <property type="term" value="F:3'-5' DNA helicase activity"/>
    <property type="evidence" value="ECO:0007669"/>
    <property type="project" value="TreeGrafter"/>
</dbReference>
<dbReference type="Gene3D" id="3.40.50.300">
    <property type="entry name" value="P-loop containing nucleotide triphosphate hydrolases"/>
    <property type="match status" value="2"/>
</dbReference>
<dbReference type="SUPFAM" id="SSF52540">
    <property type="entry name" value="P-loop containing nucleoside triphosphate hydrolases"/>
    <property type="match status" value="2"/>
</dbReference>
<feature type="domain" description="Helicase C-terminal" evidence="5">
    <location>
        <begin position="1051"/>
        <end position="1219"/>
    </location>
</feature>
<evidence type="ECO:0000313" key="7">
    <source>
        <dbReference type="Proteomes" id="UP000281547"/>
    </source>
</evidence>
<dbReference type="GO" id="GO:0005524">
    <property type="term" value="F:ATP binding"/>
    <property type="evidence" value="ECO:0007669"/>
    <property type="project" value="UniProtKB-KW"/>
</dbReference>
<dbReference type="Pfam" id="PF09369">
    <property type="entry name" value="MZB"/>
    <property type="match status" value="1"/>
</dbReference>
<dbReference type="InterPro" id="IPR011545">
    <property type="entry name" value="DEAD/DEAH_box_helicase_dom"/>
</dbReference>
<keyword evidence="7" id="KW-1185">Reference proteome</keyword>
<gene>
    <name evidence="6" type="ORF">EMQ25_17150</name>
</gene>
<comment type="caution">
    <text evidence="6">The sequence shown here is derived from an EMBL/GenBank/DDBJ whole genome shotgun (WGS) entry which is preliminary data.</text>
</comment>
<keyword evidence="1" id="KW-0547">Nucleotide-binding</keyword>
<dbReference type="InterPro" id="IPR014001">
    <property type="entry name" value="Helicase_ATP-bd"/>
</dbReference>
<evidence type="ECO:0000256" key="3">
    <source>
        <dbReference type="SAM" id="MobiDB-lite"/>
    </source>
</evidence>
<dbReference type="PANTHER" id="PTHR47957">
    <property type="entry name" value="ATP-DEPENDENT HELICASE HRQ1"/>
    <property type="match status" value="1"/>
</dbReference>
<dbReference type="EMBL" id="RZNJ01000008">
    <property type="protein sequence ID" value="RUT28315.1"/>
    <property type="molecule type" value="Genomic_DNA"/>
</dbReference>
<dbReference type="Proteomes" id="UP000281547">
    <property type="component" value="Unassembled WGS sequence"/>
</dbReference>
<protein>
    <submittedName>
        <fullName evidence="6">DEAD/DEAH box helicase</fullName>
    </submittedName>
</protein>